<organism evidence="3 4">
    <name type="scientific">Hyalella azteca</name>
    <name type="common">Amphipod</name>
    <dbReference type="NCBI Taxonomy" id="294128"/>
    <lineage>
        <taxon>Eukaryota</taxon>
        <taxon>Metazoa</taxon>
        <taxon>Ecdysozoa</taxon>
        <taxon>Arthropoda</taxon>
        <taxon>Crustacea</taxon>
        <taxon>Multicrustacea</taxon>
        <taxon>Malacostraca</taxon>
        <taxon>Eumalacostraca</taxon>
        <taxon>Peracarida</taxon>
        <taxon>Amphipoda</taxon>
        <taxon>Senticaudata</taxon>
        <taxon>Talitrida</taxon>
        <taxon>Talitroidea</taxon>
        <taxon>Hyalellidae</taxon>
        <taxon>Hyalella</taxon>
    </lineage>
</organism>
<sequence>MACPWIVGGLFLALYLTHAAVLGDQSTFAAMKTGRDQRYSGSILQSTAVFGRSACLSLCGNNPRCLGFSYAGSSCQLMSCVTGLVAAAGWISYEMTLLLRHYTPQGACVTCPCPVVKECVSYSTLEPMPFASKYQATYAALPGYVCSAAQPFIDQRLQDKSCKFVSHWNV</sequence>
<dbReference type="RefSeq" id="XP_047739078.1">
    <property type="nucleotide sequence ID" value="XM_047883122.1"/>
</dbReference>
<dbReference type="Proteomes" id="UP000694843">
    <property type="component" value="Unplaced"/>
</dbReference>
<accession>A0A979FR10</accession>
<dbReference type="InterPro" id="IPR003609">
    <property type="entry name" value="Pan_app"/>
</dbReference>
<proteinExistence type="predicted"/>
<dbReference type="GeneID" id="125178713"/>
<dbReference type="KEGG" id="hazt:125178713"/>
<feature type="signal peptide" evidence="1">
    <location>
        <begin position="1"/>
        <end position="19"/>
    </location>
</feature>
<dbReference type="Gene3D" id="3.50.4.10">
    <property type="entry name" value="Hepatocyte Growth Factor"/>
    <property type="match status" value="1"/>
</dbReference>
<reference evidence="4" key="1">
    <citation type="submission" date="2025-08" db="UniProtKB">
        <authorList>
            <consortium name="RefSeq"/>
        </authorList>
    </citation>
    <scope>IDENTIFICATION</scope>
    <source>
        <tissue evidence="4">Whole organism</tissue>
    </source>
</reference>
<dbReference type="SUPFAM" id="SSF57414">
    <property type="entry name" value="Hairpin loop containing domain-like"/>
    <property type="match status" value="1"/>
</dbReference>
<evidence type="ECO:0000313" key="4">
    <source>
        <dbReference type="RefSeq" id="XP_047739078.1"/>
    </source>
</evidence>
<protein>
    <submittedName>
        <fullName evidence="4">Uncharacterized protein LOC125178713</fullName>
    </submittedName>
</protein>
<dbReference type="Pfam" id="PF00024">
    <property type="entry name" value="PAN_1"/>
    <property type="match status" value="1"/>
</dbReference>
<keyword evidence="3" id="KW-1185">Reference proteome</keyword>
<dbReference type="AlphaFoldDB" id="A0A979FR10"/>
<evidence type="ECO:0000256" key="1">
    <source>
        <dbReference type="SAM" id="SignalP"/>
    </source>
</evidence>
<feature type="domain" description="Apple" evidence="2">
    <location>
        <begin position="36"/>
        <end position="79"/>
    </location>
</feature>
<keyword evidence="1" id="KW-0732">Signal</keyword>
<feature type="chain" id="PRO_5036710157" evidence="1">
    <location>
        <begin position="20"/>
        <end position="170"/>
    </location>
</feature>
<evidence type="ECO:0000313" key="3">
    <source>
        <dbReference type="Proteomes" id="UP000694843"/>
    </source>
</evidence>
<name>A0A979FR10_HYAAZ</name>
<gene>
    <name evidence="4" type="primary">LOC125178713</name>
</gene>
<evidence type="ECO:0000259" key="2">
    <source>
        <dbReference type="Pfam" id="PF00024"/>
    </source>
</evidence>